<feature type="domain" description="GHMP kinase C-terminal" evidence="12">
    <location>
        <begin position="198"/>
        <end position="258"/>
    </location>
</feature>
<evidence type="ECO:0000259" key="11">
    <source>
        <dbReference type="Pfam" id="PF00288"/>
    </source>
</evidence>
<feature type="binding site" evidence="10">
    <location>
        <begin position="77"/>
        <end position="87"/>
    </location>
    <ligand>
        <name>ATP</name>
        <dbReference type="ChEBI" id="CHEBI:30616"/>
    </ligand>
</feature>
<comment type="similarity">
    <text evidence="1 10">Belongs to the GHMP kinase family. IspE subfamily.</text>
</comment>
<dbReference type="Gene3D" id="3.30.70.890">
    <property type="entry name" value="GHMP kinase, C-terminal domain"/>
    <property type="match status" value="1"/>
</dbReference>
<keyword evidence="5 10" id="KW-0547">Nucleotide-binding</keyword>
<evidence type="ECO:0000256" key="4">
    <source>
        <dbReference type="ARBA" id="ARBA00022679"/>
    </source>
</evidence>
<evidence type="ECO:0000256" key="7">
    <source>
        <dbReference type="ARBA" id="ARBA00022840"/>
    </source>
</evidence>
<dbReference type="InterPro" id="IPR004424">
    <property type="entry name" value="IspE"/>
</dbReference>
<dbReference type="Pfam" id="PF08544">
    <property type="entry name" value="GHMP_kinases_C"/>
    <property type="match status" value="1"/>
</dbReference>
<accession>A0A1E3VJP5</accession>
<dbReference type="SUPFAM" id="SSF55060">
    <property type="entry name" value="GHMP Kinase, C-terminal domain"/>
    <property type="match status" value="1"/>
</dbReference>
<comment type="caution">
    <text evidence="10">Lacks conserved residue(s) required for the propagation of feature annotation.</text>
</comment>
<dbReference type="PANTHER" id="PTHR43527:SF2">
    <property type="entry name" value="4-DIPHOSPHOCYTIDYL-2-C-METHYL-D-ERYTHRITOL KINASE, CHLOROPLASTIC"/>
    <property type="match status" value="1"/>
</dbReference>
<organism evidence="13 14">
    <name type="scientific">Methyloceanibacter superfactus</name>
    <dbReference type="NCBI Taxonomy" id="1774969"/>
    <lineage>
        <taxon>Bacteria</taxon>
        <taxon>Pseudomonadati</taxon>
        <taxon>Pseudomonadota</taxon>
        <taxon>Alphaproteobacteria</taxon>
        <taxon>Hyphomicrobiales</taxon>
        <taxon>Hyphomicrobiaceae</taxon>
        <taxon>Methyloceanibacter</taxon>
    </lineage>
</organism>
<feature type="active site" evidence="10">
    <location>
        <position position="119"/>
    </location>
</feature>
<reference evidence="13 14" key="1">
    <citation type="journal article" date="2016" name="Environ. Microbiol.">
        <title>New Methyloceanibacter diversity from North Sea sediments includes methanotroph containing solely the soluble methane monooxygenase.</title>
        <authorList>
            <person name="Vekeman B."/>
            <person name="Kerckhof F.M."/>
            <person name="Cremers G."/>
            <person name="de Vos P."/>
            <person name="Vandamme P."/>
            <person name="Boon N."/>
            <person name="Op den Camp H.J."/>
            <person name="Heylen K."/>
        </authorList>
    </citation>
    <scope>NUCLEOTIDE SEQUENCE [LARGE SCALE GENOMIC DNA]</scope>
    <source>
        <strain evidence="13 14">R-67175</strain>
    </source>
</reference>
<dbReference type="Pfam" id="PF00288">
    <property type="entry name" value="GHMP_kinases_N"/>
    <property type="match status" value="1"/>
</dbReference>
<protein>
    <recommendedName>
        <fullName evidence="3 10">4-diphosphocytidyl-2-C-methyl-D-erythritol kinase</fullName>
        <shortName evidence="10">CMK</shortName>
        <ecNumber evidence="2 10">2.7.1.148</ecNumber>
    </recommendedName>
    <alternativeName>
        <fullName evidence="9 10">4-(cytidine-5'-diphospho)-2-C-methyl-D-erythritol kinase</fullName>
    </alternativeName>
</protein>
<sequence length="275" mass="27838">MLGRREDGFHELESLVAFAGVGDTVEREPDDAFSLTVEGPFAMALDGANLIAGAADATEIVAPGLALGRFRLVKLLPVAAGLGGGSADAAAALRLMARANPDVLSDAALAALAPRLGSDVAVCLGSEPALITGRGEIVTAVQGFPACGVVLANPGLKLSTADVYGALDASPLSSPPRSSPPPDFASDFEKLIGYATARANDLEAAATRLAPEIGNVLATLGALEGVRLARMSGSGATCFALFATPRQALRAATALAQNEPHWWITASTLGDPKIG</sequence>
<dbReference type="SUPFAM" id="SSF54211">
    <property type="entry name" value="Ribosomal protein S5 domain 2-like"/>
    <property type="match status" value="1"/>
</dbReference>
<dbReference type="GO" id="GO:0019288">
    <property type="term" value="P:isopentenyl diphosphate biosynthetic process, methylerythritol 4-phosphate pathway"/>
    <property type="evidence" value="ECO:0007669"/>
    <property type="project" value="UniProtKB-UniRule"/>
</dbReference>
<dbReference type="UniPathway" id="UPA00056">
    <property type="reaction ID" value="UER00094"/>
</dbReference>
<dbReference type="AlphaFoldDB" id="A0A1E3VJP5"/>
<evidence type="ECO:0000256" key="1">
    <source>
        <dbReference type="ARBA" id="ARBA00009684"/>
    </source>
</evidence>
<keyword evidence="14" id="KW-1185">Reference proteome</keyword>
<dbReference type="EC" id="2.7.1.148" evidence="2 10"/>
<dbReference type="GO" id="GO:0016114">
    <property type="term" value="P:terpenoid biosynthetic process"/>
    <property type="evidence" value="ECO:0007669"/>
    <property type="project" value="InterPro"/>
</dbReference>
<keyword evidence="7 10" id="KW-0067">ATP-binding</keyword>
<dbReference type="STRING" id="1774969.AUC69_04070"/>
<evidence type="ECO:0000256" key="3">
    <source>
        <dbReference type="ARBA" id="ARBA00017473"/>
    </source>
</evidence>
<feature type="domain" description="GHMP kinase N-terminal" evidence="11">
    <location>
        <begin position="50"/>
        <end position="124"/>
    </location>
</feature>
<dbReference type="PANTHER" id="PTHR43527">
    <property type="entry name" value="4-DIPHOSPHOCYTIDYL-2-C-METHYL-D-ERYTHRITOL KINASE, CHLOROPLASTIC"/>
    <property type="match status" value="1"/>
</dbReference>
<comment type="caution">
    <text evidence="13">The sequence shown here is derived from an EMBL/GenBank/DDBJ whole genome shotgun (WGS) entry which is preliminary data.</text>
</comment>
<comment type="pathway">
    <text evidence="10">Isoprenoid biosynthesis; isopentenyl diphosphate biosynthesis via DXP pathway; isopentenyl diphosphate from 1-deoxy-D-xylulose 5-phosphate: step 3/6.</text>
</comment>
<dbReference type="GO" id="GO:0005524">
    <property type="term" value="F:ATP binding"/>
    <property type="evidence" value="ECO:0007669"/>
    <property type="project" value="UniProtKB-UniRule"/>
</dbReference>
<dbReference type="InterPro" id="IPR013750">
    <property type="entry name" value="GHMP_kinase_C_dom"/>
</dbReference>
<dbReference type="NCBIfam" id="NF011202">
    <property type="entry name" value="PRK14608.1"/>
    <property type="match status" value="1"/>
</dbReference>
<keyword evidence="6 10" id="KW-0418">Kinase</keyword>
<evidence type="ECO:0000256" key="5">
    <source>
        <dbReference type="ARBA" id="ARBA00022741"/>
    </source>
</evidence>
<evidence type="ECO:0000256" key="2">
    <source>
        <dbReference type="ARBA" id="ARBA00012052"/>
    </source>
</evidence>
<evidence type="ECO:0000256" key="8">
    <source>
        <dbReference type="ARBA" id="ARBA00023229"/>
    </source>
</evidence>
<evidence type="ECO:0000256" key="9">
    <source>
        <dbReference type="ARBA" id="ARBA00032554"/>
    </source>
</evidence>
<evidence type="ECO:0000313" key="13">
    <source>
        <dbReference type="EMBL" id="ODR93747.1"/>
    </source>
</evidence>
<dbReference type="Gene3D" id="3.30.230.10">
    <property type="match status" value="1"/>
</dbReference>
<evidence type="ECO:0000259" key="12">
    <source>
        <dbReference type="Pfam" id="PF08544"/>
    </source>
</evidence>
<keyword evidence="4 10" id="KW-0808">Transferase</keyword>
<evidence type="ECO:0000256" key="10">
    <source>
        <dbReference type="HAMAP-Rule" id="MF_00061"/>
    </source>
</evidence>
<dbReference type="InterPro" id="IPR036554">
    <property type="entry name" value="GHMP_kinase_C_sf"/>
</dbReference>
<evidence type="ECO:0000256" key="6">
    <source>
        <dbReference type="ARBA" id="ARBA00022777"/>
    </source>
</evidence>
<dbReference type="PIRSF" id="PIRSF010376">
    <property type="entry name" value="IspE"/>
    <property type="match status" value="1"/>
</dbReference>
<dbReference type="GO" id="GO:0050515">
    <property type="term" value="F:4-(cytidine 5'-diphospho)-2-C-methyl-D-erythritol kinase activity"/>
    <property type="evidence" value="ECO:0007669"/>
    <property type="project" value="UniProtKB-UniRule"/>
</dbReference>
<dbReference type="InterPro" id="IPR014721">
    <property type="entry name" value="Ribsml_uS5_D2-typ_fold_subgr"/>
</dbReference>
<name>A0A1E3VJP5_9HYPH</name>
<dbReference type="InterPro" id="IPR006204">
    <property type="entry name" value="GHMP_kinase_N_dom"/>
</dbReference>
<dbReference type="HAMAP" id="MF_00061">
    <property type="entry name" value="IspE"/>
    <property type="match status" value="1"/>
</dbReference>
<dbReference type="RefSeq" id="WP_244500299.1">
    <property type="nucleotide sequence ID" value="NZ_LPWF01000037.1"/>
</dbReference>
<dbReference type="EMBL" id="LPWF01000037">
    <property type="protein sequence ID" value="ODR93747.1"/>
    <property type="molecule type" value="Genomic_DNA"/>
</dbReference>
<evidence type="ECO:0000313" key="14">
    <source>
        <dbReference type="Proteomes" id="UP000094472"/>
    </source>
</evidence>
<gene>
    <name evidence="10" type="primary">ispE</name>
    <name evidence="13" type="ORF">AUC69_04070</name>
</gene>
<keyword evidence="8 10" id="KW-0414">Isoprene biosynthesis</keyword>
<dbReference type="InterPro" id="IPR020568">
    <property type="entry name" value="Ribosomal_Su5_D2-typ_SF"/>
</dbReference>
<dbReference type="Proteomes" id="UP000094472">
    <property type="component" value="Unassembled WGS sequence"/>
</dbReference>
<comment type="function">
    <text evidence="10">Catalyzes the phosphorylation of the position 2 hydroxy group of 4-diphosphocytidyl-2C-methyl-D-erythritol.</text>
</comment>
<proteinExistence type="inferred from homology"/>
<comment type="catalytic activity">
    <reaction evidence="10">
        <text>4-CDP-2-C-methyl-D-erythritol + ATP = 4-CDP-2-C-methyl-D-erythritol 2-phosphate + ADP + H(+)</text>
        <dbReference type="Rhea" id="RHEA:18437"/>
        <dbReference type="ChEBI" id="CHEBI:15378"/>
        <dbReference type="ChEBI" id="CHEBI:30616"/>
        <dbReference type="ChEBI" id="CHEBI:57823"/>
        <dbReference type="ChEBI" id="CHEBI:57919"/>
        <dbReference type="ChEBI" id="CHEBI:456216"/>
        <dbReference type="EC" id="2.7.1.148"/>
    </reaction>
</comment>